<protein>
    <submittedName>
        <fullName evidence="1">Erythromycin esterase</fullName>
    </submittedName>
</protein>
<dbReference type="Proteomes" id="UP000326500">
    <property type="component" value="Unassembled WGS sequence"/>
</dbReference>
<dbReference type="STRING" id="2200.GCA_001571405_00709"/>
<dbReference type="RefSeq" id="WP_066955586.1">
    <property type="nucleotide sequence ID" value="NZ_BCNX01000006.1"/>
</dbReference>
<dbReference type="AlphaFoldDB" id="A0A1G9BW37"/>
<dbReference type="Gene3D" id="3.40.1660.10">
    <property type="entry name" value="EreA-like (biosynthetic domain)"/>
    <property type="match status" value="1"/>
</dbReference>
<dbReference type="GO" id="GO:0046677">
    <property type="term" value="P:response to antibiotic"/>
    <property type="evidence" value="ECO:0007669"/>
    <property type="project" value="InterPro"/>
</dbReference>
<dbReference type="PANTHER" id="PTHR31299:SF0">
    <property type="entry name" value="ESTERASE, PUTATIVE (AFU_ORTHOLOGUE AFUA_1G05850)-RELATED"/>
    <property type="match status" value="1"/>
</dbReference>
<dbReference type="InterPro" id="IPR052036">
    <property type="entry name" value="Hydrolase/PRTase-associated"/>
</dbReference>
<dbReference type="CDD" id="cd14728">
    <property type="entry name" value="Ere-like"/>
    <property type="match status" value="1"/>
</dbReference>
<dbReference type="EMBL" id="FNFT01000011">
    <property type="protein sequence ID" value="SDK43698.1"/>
    <property type="molecule type" value="Genomic_DNA"/>
</dbReference>
<dbReference type="InterPro" id="IPR007815">
    <property type="entry name" value="Emycin_Estase"/>
</dbReference>
<dbReference type="Gene3D" id="3.30.1870.10">
    <property type="entry name" value="EreA-like, domain 2"/>
    <property type="match status" value="1"/>
</dbReference>
<reference evidence="1 2" key="1">
    <citation type="submission" date="2016-10" db="EMBL/GenBank/DDBJ databases">
        <authorList>
            <person name="Varghese N."/>
            <person name="Submissions S."/>
        </authorList>
    </citation>
    <scope>NUCLEOTIDE SEQUENCE [LARGE SCALE GENOMIC DNA]</scope>
    <source>
        <strain evidence="1 2">DSM 2373</strain>
    </source>
</reference>
<dbReference type="SUPFAM" id="SSF159501">
    <property type="entry name" value="EreA/ChaN-like"/>
    <property type="match status" value="1"/>
</dbReference>
<organism evidence="1 2">
    <name type="scientific">Methanoculleus thermophilus</name>
    <dbReference type="NCBI Taxonomy" id="2200"/>
    <lineage>
        <taxon>Archaea</taxon>
        <taxon>Methanobacteriati</taxon>
        <taxon>Methanobacteriota</taxon>
        <taxon>Stenosarchaea group</taxon>
        <taxon>Methanomicrobia</taxon>
        <taxon>Methanomicrobiales</taxon>
        <taxon>Methanomicrobiaceae</taxon>
        <taxon>Methanoculleus</taxon>
    </lineage>
</organism>
<keyword evidence="2" id="KW-1185">Reference proteome</keyword>
<evidence type="ECO:0000313" key="1">
    <source>
        <dbReference type="EMBL" id="SDK43698.1"/>
    </source>
</evidence>
<dbReference type="Pfam" id="PF05139">
    <property type="entry name" value="Erythro_esteras"/>
    <property type="match status" value="1"/>
</dbReference>
<proteinExistence type="predicted"/>
<name>A0A1G9BW37_9EURY</name>
<dbReference type="PANTHER" id="PTHR31299">
    <property type="entry name" value="ESTERASE, PUTATIVE (AFU_ORTHOLOGUE AFUA_1G05850)-RELATED"/>
    <property type="match status" value="1"/>
</dbReference>
<evidence type="ECO:0000313" key="2">
    <source>
        <dbReference type="Proteomes" id="UP000326500"/>
    </source>
</evidence>
<dbReference type="OrthoDB" id="260438at2157"/>
<accession>A0A1G9BW37</accession>
<sequence length="426" mass="46846">MPYPTHATLTDWIAREAAPFSLDPSDSFNAAVDRMMAALGGSVDLLVLRNRLFMRLVEAHGYTAIAVESSFPRGRLVDDYVAGRGPASYEDVMEEGFSHGFGRLDANRDLVEWMRAYNADPAHRTKLRFYGFDTPTEFGGSDSPRQLLEFVLDYLTSVDSAAGRAFRDRIEPLIGRDADWEDPATVFDPTKSIGRSLAAKELRVATEDLIADLQRRRPDLVALAGSDRFREVMHYAASARWLLSYHAGLADTSDDRVSRLLGMRDAMMAENLAYILSRERGREGKVLAFAHNEHLRRGKAEWRWGANLWRWSPAGAHLDAILGPRYALIGSGVGVSDANGIGRPEPGTLEDLLTAAPGPGRFIPTHRGEGLPAGAVATLPTRSGSKKNPGYFPLTPQSLVEFDWLAVLDSTGYARGGPPLPEYNTT</sequence>
<gene>
    <name evidence="1" type="ORF">SAMN04488571_11135</name>
</gene>